<dbReference type="EMBL" id="CAJRST010007779">
    <property type="protein sequence ID" value="CAG5896970.1"/>
    <property type="molecule type" value="Genomic_DNA"/>
</dbReference>
<comment type="caution">
    <text evidence="8">The sequence shown here is derived from an EMBL/GenBank/DDBJ whole genome shotgun (WGS) entry which is preliminary data.</text>
</comment>
<evidence type="ECO:0000259" key="7">
    <source>
        <dbReference type="PROSITE" id="PS51233"/>
    </source>
</evidence>
<dbReference type="InterPro" id="IPR015816">
    <property type="entry name" value="Vitellinogen_b-sht_N"/>
</dbReference>
<dbReference type="SUPFAM" id="SSF48431">
    <property type="entry name" value="Lipovitellin-phosvitin complex, superhelical domain"/>
    <property type="match status" value="1"/>
</dbReference>
<keyword evidence="1 5" id="KW-0732">Signal</keyword>
<evidence type="ECO:0000256" key="3">
    <source>
        <dbReference type="PROSITE-ProRule" id="PRU00557"/>
    </source>
</evidence>
<reference evidence="8" key="1">
    <citation type="submission" date="2021-05" db="EMBL/GenBank/DDBJ databases">
        <authorList>
            <person name="Tigano A."/>
        </authorList>
    </citation>
    <scope>NUCLEOTIDE SEQUENCE</scope>
</reference>
<feature type="domain" description="Vitellogenin" evidence="6">
    <location>
        <begin position="45"/>
        <end position="652"/>
    </location>
</feature>
<dbReference type="Gene3D" id="2.20.80.10">
    <property type="entry name" value="Lipovitellin-phosvitin complex, chain A, domain 4"/>
    <property type="match status" value="1"/>
</dbReference>
<dbReference type="SMART" id="SM00638">
    <property type="entry name" value="LPD_N"/>
    <property type="match status" value="1"/>
</dbReference>
<feature type="signal peptide" evidence="5">
    <location>
        <begin position="1"/>
        <end position="27"/>
    </location>
</feature>
<dbReference type="InterPro" id="IPR015819">
    <property type="entry name" value="Lipid_transp_b-sht_shell"/>
</dbReference>
<feature type="domain" description="VWFD" evidence="7">
    <location>
        <begin position="3557"/>
        <end position="3722"/>
    </location>
</feature>
<feature type="region of interest" description="Disordered" evidence="4">
    <location>
        <begin position="695"/>
        <end position="719"/>
    </location>
</feature>
<dbReference type="Pfam" id="PF09172">
    <property type="entry name" value="Vit_open_b-sht"/>
    <property type="match status" value="1"/>
</dbReference>
<dbReference type="SMART" id="SM00216">
    <property type="entry name" value="VWD"/>
    <property type="match status" value="1"/>
</dbReference>
<dbReference type="Pfam" id="PF21013">
    <property type="entry name" value="LOC400499"/>
    <property type="match status" value="1"/>
</dbReference>
<evidence type="ECO:0000313" key="8">
    <source>
        <dbReference type="EMBL" id="CAG5896970.1"/>
    </source>
</evidence>
<dbReference type="InterPro" id="IPR015255">
    <property type="entry name" value="Vitellinogen_open_b-sht"/>
</dbReference>
<dbReference type="InterPro" id="IPR048484">
    <property type="entry name" value="LOC400499-like"/>
</dbReference>
<dbReference type="Proteomes" id="UP000677803">
    <property type="component" value="Unassembled WGS sequence"/>
</dbReference>
<feature type="compositionally biased region" description="Basic and acidic residues" evidence="4">
    <location>
        <begin position="708"/>
        <end position="719"/>
    </location>
</feature>
<dbReference type="OrthoDB" id="6484170at2759"/>
<gene>
    <name evidence="8" type="ORF">MMEN_LOCUS8011</name>
</gene>
<dbReference type="Gene3D" id="1.25.10.20">
    <property type="entry name" value="Vitellinogen, superhelical"/>
    <property type="match status" value="1"/>
</dbReference>
<dbReference type="InterPro" id="IPR011030">
    <property type="entry name" value="Lipovitellin_superhlx_dom"/>
</dbReference>
<name>A0A8S4B2R7_9TELE</name>
<dbReference type="PROSITE" id="PS51233">
    <property type="entry name" value="VWFD"/>
    <property type="match status" value="1"/>
</dbReference>
<dbReference type="PANTHER" id="PTHR37860">
    <property type="entry name" value="AGAP008810-PA"/>
    <property type="match status" value="1"/>
</dbReference>
<dbReference type="Gene3D" id="2.20.50.20">
    <property type="entry name" value="Lipovitellin. Chain A, domain 3"/>
    <property type="match status" value="1"/>
</dbReference>
<dbReference type="SUPFAM" id="SSF56968">
    <property type="entry name" value="Lipovitellin-phosvitin complex, beta-sheet shell regions"/>
    <property type="match status" value="2"/>
</dbReference>
<evidence type="ECO:0000313" key="9">
    <source>
        <dbReference type="Proteomes" id="UP000677803"/>
    </source>
</evidence>
<proteinExistence type="predicted"/>
<keyword evidence="9" id="KW-1185">Reference proteome</keyword>
<evidence type="ECO:0000256" key="1">
    <source>
        <dbReference type="ARBA" id="ARBA00022729"/>
    </source>
</evidence>
<dbReference type="PANTHER" id="PTHR37860:SF2">
    <property type="entry name" value="VITELLOGENIN DOMAIN-CONTAINING PROTEIN"/>
    <property type="match status" value="1"/>
</dbReference>
<dbReference type="SMART" id="SM01169">
    <property type="entry name" value="DUF1943"/>
    <property type="match status" value="1"/>
</dbReference>
<dbReference type="Pfam" id="PF01347">
    <property type="entry name" value="Vitellogenin_N"/>
    <property type="match status" value="1"/>
</dbReference>
<accession>A0A8S4B2R7</accession>
<dbReference type="InterPro" id="IPR001846">
    <property type="entry name" value="VWF_type-D"/>
</dbReference>
<organism evidence="8 9">
    <name type="scientific">Menidia menidia</name>
    <name type="common">Atlantic silverside</name>
    <dbReference type="NCBI Taxonomy" id="238744"/>
    <lineage>
        <taxon>Eukaryota</taxon>
        <taxon>Metazoa</taxon>
        <taxon>Chordata</taxon>
        <taxon>Craniata</taxon>
        <taxon>Vertebrata</taxon>
        <taxon>Euteleostomi</taxon>
        <taxon>Actinopterygii</taxon>
        <taxon>Neopterygii</taxon>
        <taxon>Teleostei</taxon>
        <taxon>Neoteleostei</taxon>
        <taxon>Acanthomorphata</taxon>
        <taxon>Ovalentaria</taxon>
        <taxon>Atherinomorphae</taxon>
        <taxon>Atheriniformes</taxon>
        <taxon>Atherinopsidae</taxon>
        <taxon>Menidiinae</taxon>
        <taxon>Menidia</taxon>
    </lineage>
</organism>
<dbReference type="PROSITE" id="PS51211">
    <property type="entry name" value="VITELLOGENIN"/>
    <property type="match status" value="1"/>
</dbReference>
<dbReference type="InterPro" id="IPR015817">
    <property type="entry name" value="Vitellinogen_open_b-sht_sub1"/>
</dbReference>
<evidence type="ECO:0000256" key="4">
    <source>
        <dbReference type="SAM" id="MobiDB-lite"/>
    </source>
</evidence>
<evidence type="ECO:0000259" key="6">
    <source>
        <dbReference type="PROSITE" id="PS51211"/>
    </source>
</evidence>
<evidence type="ECO:0000256" key="5">
    <source>
        <dbReference type="SAM" id="SignalP"/>
    </source>
</evidence>
<dbReference type="InterPro" id="IPR001747">
    <property type="entry name" value="Vitellogenin_N"/>
</dbReference>
<sequence length="3803" mass="422504">MAVLLLLPGYTHVILIFLLLYVGDCHQMEPNFCDSSCSGFTASDFSYQKGMRYTYRYTTTINTTTLSSSGRNGLALDCVVDLDVVSKCHLMMQIRNPQIKRLSPQREHSVLHLKKLRETLERTRLKFSLQGGKVTALCFQEGEQVWALNIKRALLSMLQTSPMVTKFKEEKETDIHGTCTSRYERRGSALVKTRDLKRCQQSRLARFWPHSVTLSEDTSVQMELRCVQRHGATVMEEVNCTEIISVGTGSGAPGLVKTQTVSTLILLRAQPGHPSGAESLGIGVLTDLQFVDEGTSEQRQTSRSTPQAVAETVRLLCSLSSDPQLVSQEFLQLVFQLKHMTLSQLKTLWRGASFKCRNDWQPVLDALPACGSENCILLLTDLIMNKELEEGLAHSYLTTISLIPHPSSLIIGSITALLEDPELRFKALLAGSSLTYQLCQRSPTPCTEIPQVQEFIRKVETALKVGCEEQKSSHAQELFYALKSVGNTGLSASVFIPLLNRCILDQRTSLELRLTAIQAFRRFPCTADRSVLLQLYGSSHEDTEVRITAYQQLMLCPDQRVFEVVKTTLRSETSSQVGSFVWSHLTNVLRSEDPTKQALIESLPDDIISRDFEAEFLKYSSYSDNTYVSGIGIKNVETSLIFSPKSFLPSSASANLTVYFHGKAHNLLDVDFHVENAEPLLRKFFDYETESESTAENGRSKVKRSRRKTDDGDRGEKERCFSTTNSFLNQAQAMLFGRRKTEDNRLKCWLGVKVFGNEVSVFTCDDIYHQIDHVSLSMAGLAVKLLKGHEVQMNHRAVLTPEDLVLPSLSGLPMKLGVNMTSLLSLRLKGSFNYRDPSHFSLNGYIKPNAFVSLSARMGVDSVLGQAAVEWAAELKSSTSLDGSIQLQEGRDIRVMLNTPEDTIDIFTFSYRVFQVSGDHRAEIKGQKSQVQKTACTPKTWSKIIGWQLCSNSSLPSLATGLTFPPSGPVNFSLRLLKLDRGLHYYLLEAAYSLHHQKGTWLPREASVHLVLATPQSSIPRDMSLDLAFNPHRVLLRITHPLKTIHIQGQLEQERNIKSGKLELVIDSARYYVMGLVDTHSILSEQKTRCHLEAKMAANEHPMILSANITRGLGRKTSFSATLKNVFRETASLSVALERRRDSSGRQYSVEADVLLPGVVGSRMLGLMEQRRSLWSSVFRLKYGLGGNARQLRQECYTSQRLRSERDSNLTYIMRADHEFYCTNTAPINHKIHLRHEESPSHIKSSFDMSYGPHWDEINNKKTILLSQSFKNQSTKGHTSYTLEFNFQAPEKNLNYRTQLMHSHVTQFGSESSTHLKINYNNLMPLVAGLHWKSTPKDSRQKKWEGTLNMDSPWLYIYTTHKLSHLHRHALQLTSGLTVSKWLRVHNLVLEAFYRGRGRVREARLKLFTPAATYLQAGVWGVVGKQGVKASGSFSSLWTLPLRGNISVEASKLSHTLQMSTTYGKQNVSFVAALNTADKDLNKKQVILKMSVSNPKSSPSEIEFEGAIEELKRDKNMYQKTAMLILRQPFQNLPQSLLLRETFTVDLLQGVYIIETKASIHDNGEILHTLTLGYKPLSPFVCCALIHPFRSDTIPSDTEICVNVTSTQTQKDVRGRLRVGSKERLAFFGQAQMNPLHSTGQAIKVKANLIHQLQLQLPSSAIIEGEVCWKPKDNNEFDYQARGKLKIERQECRLSVQLNGTSGKVNLLSSISHPFKSKTPKILEVKATADVSVPGKGSSSVSVKADGKDRVILDAQMSHSLQKGDRAAGLRMNLSQSLLPTATNLNLNMAANVSSDRVFLRGSFAQGQEALLLQVKGSLKRSRGLQLAASGDFRHSMTSLNLLPTVLGLDGVFRHFDALIEGQLRTRLTETVHVIDLRHQREAGKSSDVDGEEDKMGEKFQEARDWLCLWSGAEHLCLNVSWQLTKRSKERRGGEVFGLLSHSFHALDATGIPNNSSAQLMWTLDDGQLSVLTELLAGPEYLKAEIHRARTDHLIPRWEYFSRLQHQVKALQKRGISSSFQAEAHYQLETAGLDTGLILYMEDQRIADVLFNVGSENKTTVIKMSLWQQIKQLQELIPTSLQMSCTGDKTTDRLSAHCYGNVTDRPVETSLLSEASVNISVTHSECFTNLISVLEAEGIQKGSLSVSLTCHPHLTLRASVPEMQIGLQLGQCYLRGNMSNNIAPQKEFGLSSYTFNVTSYCPLLKERMLPVSLALRGGLSVTSCLVTVSSSLRADNQDLSLDLIGSCRSPHLSGTMTHSFSGLESKGLPQNVIIEATAPGGPGEAGDLFINVGTCNIRATTVKEARGRRHWLWTLESKCPVFQAHLNGSVWRDPQGIWSALFDADAEGRRAFLRLDVKPWPELRVEGELSHNGLALGHLPKNSRLRLTSSSVKPQRDMELLVVTEECAVSASGAVMSQPGLQGSLVYNNNCTAIQEWGSPYRMQASGSLAVFPASINSLISMVVDDTALQTLMAIRKTDGQNEASLHLNHSVPLLEKLGFPTNASLKIHSGSHSNGSYFHLFSSSVGEQNLSQAMTVAKTSRTVRVKSDFRHTLNYLMDLGVPALSSIQMEFGAAEEKALTFQCLCGDHQAGLRLHVKSVPLIKEIRGNMWHSWSWLHDQGLPLNIEGLCFIKGTLSELQSRAQLSVAGHKLLASGLNVSGTDGHLSALVSYSPSPVNQTRILQKLDSVLTAQFKGPQRSALFDVRGQDWRVHVAGDTLGWGTHGGTKEGKITLKHTVHGKIRPALQIEAWGRLTESQLRCSMVVNPESSSSVALIIQGHHSPRSKDLAVKAVHNLPRMLVYLPSQFSIRSQLNQSLTSVAGLLEVLSGRRRLWARGELTTIESGYRHAVEVKHSYPQLRPLPRTIALRTVYESRDWSYQVQQGAVWGNHEFSLSGLYSDPPMLEIGNQTLKVQISCVPRVTSLEVMLERSPEGRLGSVLLGWMRHGQLEQVRALSVWSRTEERNETKLEMKQPFSSTLSQLSVYVLSHSSQREQRSSRQTQLSWDGTAPGNISLSLNKQWQTNSSRGQACAILSAQQMAASPVKGCVSLGQEGNSYLQHAELKWDNRSVKQGIKYQKGLRGMHSLQVHIGLDRVSPAPCPSHTLLAKVQTNLRDRLEHTVVLGVCPTHPTLSWSGSHRVSSGQELFYTQSRFSAAGRPYQCSFTLSLTNSSAAQMTNVSLFSESSVGNWSVEIGGSAMSWPRGSGLQIQATMDHREMFWLNGSVEGRCLRTTAGYANGSDIGEDLKMAACAGANSLRMEVQRTDQSRKPETLATVSLGSVNRRLQLKASGCLQSLTSAEERLHYLGYRIRNRLAERIKALQHLLIEFRKQSSYSEVLQEWSAAPLRVSQRAEELLRQGERDLLSLWRRGPLRHLLTSGLPRFLRLLQDASALGQQELRMPLATLAGVYQDVKGQSLEEKWREALVMWSDWLVDALPFLLENPHLRPLSQAGVTVLRALLDVAGQHTYHWTENRLATALSGLRKRLASVYKLSPSDCAVTVSVLLPPLASPEQAEAGVVEILLEEWLLRPLQALASVRPAAELYRFKRKIMDSPFIHRALLVADQFVVTFDGHLYELPGLCPLLLARDVSGDPSFTLMLAGDSQNFLLVHMNNSTIGIQHGGQVKADCSKPVTHTYNGDGGLTVRRGPNFVHVANQNGASVSCDLSLELCSFILDGWLHGASTGLLGTNDNDAGNDFPLPDGSQANTLEDFFHSWQLRPKCGNPPDTAGKVPEAATSTVTCASLFSSHDSPLSLCFRVVDPGQFLSVCELSSSRAPCRLASAFVHLCQQNYIPVEVPVQCFKV</sequence>
<dbReference type="GO" id="GO:0005319">
    <property type="term" value="F:lipid transporter activity"/>
    <property type="evidence" value="ECO:0007669"/>
    <property type="project" value="InterPro"/>
</dbReference>
<dbReference type="Gene3D" id="2.30.230.10">
    <property type="entry name" value="Lipovitellin, beta-sheet shell regions, chain A"/>
    <property type="match status" value="1"/>
</dbReference>
<dbReference type="Pfam" id="PF00094">
    <property type="entry name" value="VWD"/>
    <property type="match status" value="1"/>
</dbReference>
<keyword evidence="2" id="KW-0325">Glycoprotein</keyword>
<protein>
    <submittedName>
        <fullName evidence="8">(Atlantic silverside) hypothetical protein</fullName>
    </submittedName>
</protein>
<comment type="caution">
    <text evidence="3">Lacks conserved residue(s) required for the propagation of feature annotation.</text>
</comment>
<feature type="chain" id="PRO_5035842950" evidence="5">
    <location>
        <begin position="28"/>
        <end position="3803"/>
    </location>
</feature>
<evidence type="ECO:0000256" key="2">
    <source>
        <dbReference type="ARBA" id="ARBA00023180"/>
    </source>
</evidence>